<sequence>MARRKQSRGKCVFCGRELTKGGMAKHLQTCPQRGEAHQEGETDQNLYHLQIHGAWGCGDYWLHLEMQGAATLSKLDHYLRAIWLECCGHLSQFIFNDRDSEEISKRKKAELVFNPGLELVHIYDFGSSTETLIKVVGVRQGKPLTAHPLYLMARNDLPEETCGVCGKPASLLCMECITEEDGPEAVCDEHAKKHSDHDYALMPIFNSPRTGVCGYEGPAEPPY</sequence>
<protein>
    <submittedName>
        <fullName evidence="1">Uncharacterized protein</fullName>
    </submittedName>
</protein>
<gene>
    <name evidence="1" type="ORF">CDV28_1468</name>
</gene>
<dbReference type="Proteomes" id="UP000316238">
    <property type="component" value="Unassembled WGS sequence"/>
</dbReference>
<evidence type="ECO:0000313" key="2">
    <source>
        <dbReference type="Proteomes" id="UP000316238"/>
    </source>
</evidence>
<name>A0A521FYX0_9BACT</name>
<comment type="caution">
    <text evidence="1">The sequence shown here is derived from an EMBL/GenBank/DDBJ whole genome shotgun (WGS) entry which is preliminary data.</text>
</comment>
<organism evidence="1 2">
    <name type="scientific">Candidatus Electronema aureum</name>
    <dbReference type="NCBI Taxonomy" id="2005002"/>
    <lineage>
        <taxon>Bacteria</taxon>
        <taxon>Pseudomonadati</taxon>
        <taxon>Thermodesulfobacteriota</taxon>
        <taxon>Desulfobulbia</taxon>
        <taxon>Desulfobulbales</taxon>
        <taxon>Desulfobulbaceae</taxon>
        <taxon>Candidatus Electronema</taxon>
    </lineage>
</organism>
<dbReference type="EMBL" id="NQJD01000046">
    <property type="protein sequence ID" value="TAA73965.1"/>
    <property type="molecule type" value="Genomic_DNA"/>
</dbReference>
<proteinExistence type="predicted"/>
<accession>A0A521FYX0</accession>
<reference evidence="1" key="1">
    <citation type="submission" date="2017-07" db="EMBL/GenBank/DDBJ databases">
        <title>The cable genome - Insights into the physiology and evolution of filamentous bacteria capable of sulfide oxidation via long distance electron transfer.</title>
        <authorList>
            <person name="Thorup C."/>
            <person name="Bjerg J.T."/>
            <person name="Schreiber L."/>
            <person name="Nielsen L.P."/>
            <person name="Kjeldsen K.U."/>
            <person name="Boesen T."/>
            <person name="Boggild A."/>
            <person name="Meysman F."/>
            <person name="Geelhoed J."/>
            <person name="Schramm A."/>
        </authorList>
    </citation>
    <scope>NUCLEOTIDE SEQUENCE [LARGE SCALE GENOMIC DNA]</scope>
    <source>
        <strain evidence="1">GS</strain>
    </source>
</reference>
<evidence type="ECO:0000313" key="1">
    <source>
        <dbReference type="EMBL" id="TAA73965.1"/>
    </source>
</evidence>
<dbReference type="AlphaFoldDB" id="A0A521FYX0"/>
<dbReference type="Gene3D" id="3.10.290.30">
    <property type="entry name" value="MM3350-like"/>
    <property type="match status" value="1"/>
</dbReference>
<dbReference type="InterPro" id="IPR024047">
    <property type="entry name" value="MM3350-like_sf"/>
</dbReference>
<keyword evidence="2" id="KW-1185">Reference proteome</keyword>
<dbReference type="SUPFAM" id="SSF159941">
    <property type="entry name" value="MM3350-like"/>
    <property type="match status" value="1"/>
</dbReference>